<dbReference type="RefSeq" id="WP_146564804.1">
    <property type="nucleotide sequence ID" value="NZ_SIHJ01000001.1"/>
</dbReference>
<evidence type="ECO:0000313" key="2">
    <source>
        <dbReference type="EMBL" id="TWT37469.1"/>
    </source>
</evidence>
<dbReference type="AlphaFoldDB" id="A0A5C5VHW6"/>
<protein>
    <recommendedName>
        <fullName evidence="1">DUF362 domain-containing protein</fullName>
    </recommendedName>
</protein>
<organism evidence="2 3">
    <name type="scientific">Posidoniimonas corsicana</name>
    <dbReference type="NCBI Taxonomy" id="1938618"/>
    <lineage>
        <taxon>Bacteria</taxon>
        <taxon>Pseudomonadati</taxon>
        <taxon>Planctomycetota</taxon>
        <taxon>Planctomycetia</taxon>
        <taxon>Pirellulales</taxon>
        <taxon>Lacipirellulaceae</taxon>
        <taxon>Posidoniimonas</taxon>
    </lineage>
</organism>
<dbReference type="EMBL" id="SIHJ01000001">
    <property type="protein sequence ID" value="TWT37469.1"/>
    <property type="molecule type" value="Genomic_DNA"/>
</dbReference>
<comment type="caution">
    <text evidence="2">The sequence shown here is derived from an EMBL/GenBank/DDBJ whole genome shotgun (WGS) entry which is preliminary data.</text>
</comment>
<name>A0A5C5VHW6_9BACT</name>
<evidence type="ECO:0000259" key="1">
    <source>
        <dbReference type="Pfam" id="PF04015"/>
    </source>
</evidence>
<reference evidence="2 3" key="1">
    <citation type="submission" date="2019-02" db="EMBL/GenBank/DDBJ databases">
        <title>Deep-cultivation of Planctomycetes and their phenomic and genomic characterization uncovers novel biology.</title>
        <authorList>
            <person name="Wiegand S."/>
            <person name="Jogler M."/>
            <person name="Boedeker C."/>
            <person name="Pinto D."/>
            <person name="Vollmers J."/>
            <person name="Rivas-Marin E."/>
            <person name="Kohn T."/>
            <person name="Peeters S.H."/>
            <person name="Heuer A."/>
            <person name="Rast P."/>
            <person name="Oberbeckmann S."/>
            <person name="Bunk B."/>
            <person name="Jeske O."/>
            <person name="Meyerdierks A."/>
            <person name="Storesund J.E."/>
            <person name="Kallscheuer N."/>
            <person name="Luecker S."/>
            <person name="Lage O.M."/>
            <person name="Pohl T."/>
            <person name="Merkel B.J."/>
            <person name="Hornburger P."/>
            <person name="Mueller R.-W."/>
            <person name="Bruemmer F."/>
            <person name="Labrenz M."/>
            <person name="Spormann A.M."/>
            <person name="Op Den Camp H."/>
            <person name="Overmann J."/>
            <person name="Amann R."/>
            <person name="Jetten M.S.M."/>
            <person name="Mascher T."/>
            <person name="Medema M.H."/>
            <person name="Devos D.P."/>
            <person name="Kaster A.-K."/>
            <person name="Ovreas L."/>
            <person name="Rohde M."/>
            <person name="Galperin M.Y."/>
            <person name="Jogler C."/>
        </authorList>
    </citation>
    <scope>NUCLEOTIDE SEQUENCE [LARGE SCALE GENOMIC DNA]</scope>
    <source>
        <strain evidence="2 3">KOR34</strain>
    </source>
</reference>
<dbReference type="OrthoDB" id="9794954at2"/>
<dbReference type="InterPro" id="IPR006311">
    <property type="entry name" value="TAT_signal"/>
</dbReference>
<dbReference type="Pfam" id="PF04015">
    <property type="entry name" value="DUF362"/>
    <property type="match status" value="1"/>
</dbReference>
<dbReference type="PROSITE" id="PS51318">
    <property type="entry name" value="TAT"/>
    <property type="match status" value="1"/>
</dbReference>
<accession>A0A5C5VHW6</accession>
<feature type="domain" description="DUF362" evidence="1">
    <location>
        <begin position="76"/>
        <end position="276"/>
    </location>
</feature>
<proteinExistence type="predicted"/>
<dbReference type="InterPro" id="IPR007160">
    <property type="entry name" value="DUF362"/>
</dbReference>
<sequence>MNPHDKTFIDRRSLLGLGGLAAAGLVAMPAVERLRKSRSPVFVAKGQSYTGELAQTIRDGLLACDVQPNSFQGKRVLLKPNLVEPSRRIPHMTTHPAMIVAAADVFRDWGAEVSVGEAPGHVRDTEMALAESGVGEALSDGGLRFADLNYEEVGWRRNRGKYSGLKGIYLPRSVLEADVVVSMPKMKTHHWVGVTCGMKNFYGVMPGIKYGWPKNVLHHNGIPQTVADINATLPRTMTIVDGVDCMEGDGPILGSVKHMGLVVVGANLPAVDATVARIMGLDPTKIEYLRLASHHLGTIDDAYLDQRGEAWQDVRSPFHILDEAHLQKLRATPDGELVS</sequence>
<gene>
    <name evidence="2" type="ORF">KOR34_24200</name>
</gene>
<keyword evidence="3" id="KW-1185">Reference proteome</keyword>
<evidence type="ECO:0000313" key="3">
    <source>
        <dbReference type="Proteomes" id="UP000316714"/>
    </source>
</evidence>
<dbReference type="Proteomes" id="UP000316714">
    <property type="component" value="Unassembled WGS sequence"/>
</dbReference>